<organism evidence="1 2">
    <name type="scientific">Galerina marginata (strain CBS 339.88)</name>
    <dbReference type="NCBI Taxonomy" id="685588"/>
    <lineage>
        <taxon>Eukaryota</taxon>
        <taxon>Fungi</taxon>
        <taxon>Dikarya</taxon>
        <taxon>Basidiomycota</taxon>
        <taxon>Agaricomycotina</taxon>
        <taxon>Agaricomycetes</taxon>
        <taxon>Agaricomycetidae</taxon>
        <taxon>Agaricales</taxon>
        <taxon>Agaricineae</taxon>
        <taxon>Strophariaceae</taxon>
        <taxon>Galerina</taxon>
    </lineage>
</organism>
<dbReference type="EMBL" id="KL142386">
    <property type="protein sequence ID" value="KDR73372.1"/>
    <property type="molecule type" value="Genomic_DNA"/>
</dbReference>
<dbReference type="HOGENOM" id="CLU_075133_0_1_1"/>
<evidence type="ECO:0008006" key="3">
    <source>
        <dbReference type="Google" id="ProtNLM"/>
    </source>
</evidence>
<dbReference type="Gene3D" id="3.30.710.10">
    <property type="entry name" value="Potassium Channel Kv1.1, Chain A"/>
    <property type="match status" value="1"/>
</dbReference>
<name>A0A067STJ1_GALM3</name>
<dbReference type="AlphaFoldDB" id="A0A067STJ1"/>
<gene>
    <name evidence="1" type="ORF">GALMADRAFT_1341949</name>
</gene>
<evidence type="ECO:0000313" key="2">
    <source>
        <dbReference type="Proteomes" id="UP000027222"/>
    </source>
</evidence>
<accession>A0A067STJ1</accession>
<protein>
    <recommendedName>
        <fullName evidence="3">BTB domain-containing protein</fullName>
    </recommendedName>
</protein>
<sequence length="295" mass="33433">MNHSNVLRESNDKTPQLSIPPCTGKSIYDAGHTLILRSHSVVANCPLSADVVLISSDGLRFGTHCQNLGEFTGAFPLHIAPVDGEDVTMPGLDSEALALFLRFVHHHRQPDLSKASFKALSQLAEAVEKYEVYSATEICKVSFVKDECVKVFQYASKHGYHNLMNDAARIAVQNKYLSNRIPVGLYQRPDLQAAWGRYTEHWLGLFDDCYNEPPPVLHRGGEKECRMWRKFRNVVLAQVKREAVIFLSFNGLVDGARHYLKDCRHCGIRADRWTERVRRNAWEVESMGSPFTSFL</sequence>
<evidence type="ECO:0000313" key="1">
    <source>
        <dbReference type="EMBL" id="KDR73372.1"/>
    </source>
</evidence>
<dbReference type="OrthoDB" id="3184970at2759"/>
<dbReference type="InterPro" id="IPR011333">
    <property type="entry name" value="SKP1/BTB/POZ_sf"/>
</dbReference>
<reference evidence="2" key="1">
    <citation type="journal article" date="2014" name="Proc. Natl. Acad. Sci. U.S.A.">
        <title>Extensive sampling of basidiomycete genomes demonstrates inadequacy of the white-rot/brown-rot paradigm for wood decay fungi.</title>
        <authorList>
            <person name="Riley R."/>
            <person name="Salamov A.A."/>
            <person name="Brown D.W."/>
            <person name="Nagy L.G."/>
            <person name="Floudas D."/>
            <person name="Held B.W."/>
            <person name="Levasseur A."/>
            <person name="Lombard V."/>
            <person name="Morin E."/>
            <person name="Otillar R."/>
            <person name="Lindquist E.A."/>
            <person name="Sun H."/>
            <person name="LaButti K.M."/>
            <person name="Schmutz J."/>
            <person name="Jabbour D."/>
            <person name="Luo H."/>
            <person name="Baker S.E."/>
            <person name="Pisabarro A.G."/>
            <person name="Walton J.D."/>
            <person name="Blanchette R.A."/>
            <person name="Henrissat B."/>
            <person name="Martin F."/>
            <person name="Cullen D."/>
            <person name="Hibbett D.S."/>
            <person name="Grigoriev I.V."/>
        </authorList>
    </citation>
    <scope>NUCLEOTIDE SEQUENCE [LARGE SCALE GENOMIC DNA]</scope>
    <source>
        <strain evidence="2">CBS 339.88</strain>
    </source>
</reference>
<keyword evidence="2" id="KW-1185">Reference proteome</keyword>
<dbReference type="Proteomes" id="UP000027222">
    <property type="component" value="Unassembled WGS sequence"/>
</dbReference>
<proteinExistence type="predicted"/>